<dbReference type="Gene3D" id="3.30.870.10">
    <property type="entry name" value="Endonuclease Chain A"/>
    <property type="match status" value="2"/>
</dbReference>
<dbReference type="NCBIfam" id="NF008427">
    <property type="entry name" value="PRK11263.1"/>
    <property type="match status" value="1"/>
</dbReference>
<keyword evidence="1 4" id="KW-0808">Transferase</keyword>
<feature type="domain" description="PLD phosphodiesterase" evidence="3">
    <location>
        <begin position="306"/>
        <end position="333"/>
    </location>
</feature>
<keyword evidence="1" id="KW-1003">Cell membrane</keyword>
<dbReference type="CDD" id="cd09110">
    <property type="entry name" value="PLDc_CLS_1"/>
    <property type="match status" value="1"/>
</dbReference>
<protein>
    <recommendedName>
        <fullName evidence="1">Cardiolipin synthase B</fullName>
        <shortName evidence="1">CL synthase</shortName>
        <ecNumber evidence="1">2.7.8.-</ecNumber>
    </recommendedName>
</protein>
<dbReference type="EMBL" id="JAAYYV010000483">
    <property type="protein sequence ID" value="NLF55953.1"/>
    <property type="molecule type" value="Genomic_DNA"/>
</dbReference>
<keyword evidence="1" id="KW-1208">Phospholipid metabolism</keyword>
<gene>
    <name evidence="1 4" type="primary">clsB</name>
    <name evidence="4" type="ORF">GX576_16430</name>
</gene>
<comment type="similarity">
    <text evidence="1">Belongs to the phospholipase D family. Cardiolipin synthase subfamily. ClsB sub-subfamily.</text>
</comment>
<dbReference type="SUPFAM" id="SSF56024">
    <property type="entry name" value="Phospholipase D/nuclease"/>
    <property type="match status" value="2"/>
</dbReference>
<feature type="active site" evidence="1">
    <location>
        <position position="130"/>
    </location>
</feature>
<comment type="catalytic activity">
    <reaction evidence="1">
        <text>2 a 1,2-diacyl-sn-glycero-3-phospho-(1'-sn-glycerol) = a cardiolipin + glycerol</text>
        <dbReference type="Rhea" id="RHEA:31451"/>
        <dbReference type="ChEBI" id="CHEBI:17754"/>
        <dbReference type="ChEBI" id="CHEBI:62237"/>
        <dbReference type="ChEBI" id="CHEBI:64716"/>
    </reaction>
</comment>
<feature type="active site" evidence="1">
    <location>
        <position position="313"/>
    </location>
</feature>
<feature type="region of interest" description="Disordered" evidence="2">
    <location>
        <begin position="1"/>
        <end position="21"/>
    </location>
</feature>
<dbReference type="GO" id="GO:0005886">
    <property type="term" value="C:plasma membrane"/>
    <property type="evidence" value="ECO:0007669"/>
    <property type="project" value="UniProtKB-SubCell"/>
</dbReference>
<keyword evidence="1" id="KW-0594">Phospholipid biosynthesis</keyword>
<dbReference type="Pfam" id="PF13091">
    <property type="entry name" value="PLDc_2"/>
    <property type="match status" value="2"/>
</dbReference>
<dbReference type="SMART" id="SM00155">
    <property type="entry name" value="PLDc"/>
    <property type="match status" value="2"/>
</dbReference>
<feature type="active site" evidence="1">
    <location>
        <position position="137"/>
    </location>
</feature>
<accession>A0A7X7LZ74</accession>
<evidence type="ECO:0000256" key="2">
    <source>
        <dbReference type="SAM" id="MobiDB-lite"/>
    </source>
</evidence>
<evidence type="ECO:0000313" key="5">
    <source>
        <dbReference type="Proteomes" id="UP000536534"/>
    </source>
</evidence>
<feature type="active site" evidence="1">
    <location>
        <position position="318"/>
    </location>
</feature>
<dbReference type="InterPro" id="IPR030872">
    <property type="entry name" value="Cardiolipin_synth_ClsB"/>
</dbReference>
<name>A0A7X7LZ74_9RHOO</name>
<dbReference type="HAMAP" id="MF_01917">
    <property type="entry name" value="Cardiolipin_synth_ClsB"/>
    <property type="match status" value="1"/>
</dbReference>
<dbReference type="PROSITE" id="PS50035">
    <property type="entry name" value="PLD"/>
    <property type="match status" value="2"/>
</dbReference>
<dbReference type="GO" id="GO:0032049">
    <property type="term" value="P:cardiolipin biosynthetic process"/>
    <property type="evidence" value="ECO:0007669"/>
    <property type="project" value="InterPro"/>
</dbReference>
<dbReference type="InterPro" id="IPR025202">
    <property type="entry name" value="PLD-like_dom"/>
</dbReference>
<reference evidence="4 5" key="1">
    <citation type="journal article" date="2020" name="Biotechnol. Biofuels">
        <title>New insights from the biogas microbiome by comprehensive genome-resolved metagenomics of nearly 1600 species originating from multiple anaerobic digesters.</title>
        <authorList>
            <person name="Campanaro S."/>
            <person name="Treu L."/>
            <person name="Rodriguez-R L.M."/>
            <person name="Kovalovszki A."/>
            <person name="Ziels R.M."/>
            <person name="Maus I."/>
            <person name="Zhu X."/>
            <person name="Kougias P.G."/>
            <person name="Basile A."/>
            <person name="Luo G."/>
            <person name="Schluter A."/>
            <person name="Konstantinidis K.T."/>
            <person name="Angelidaki I."/>
        </authorList>
    </citation>
    <scope>NUCLEOTIDE SEQUENCE [LARGE SCALE GENOMIC DNA]</scope>
    <source>
        <strain evidence="4">AS06rmzACSIP_256</strain>
    </source>
</reference>
<keyword evidence="1" id="KW-0443">Lipid metabolism</keyword>
<comment type="subcellular location">
    <subcellularLocation>
        <location evidence="1">Cell membrane</location>
        <topology evidence="1">Peripheral membrane protein</topology>
    </subcellularLocation>
</comment>
<evidence type="ECO:0000313" key="4">
    <source>
        <dbReference type="EMBL" id="NLF55953.1"/>
    </source>
</evidence>
<keyword evidence="1" id="KW-0444">Lipid biosynthesis</keyword>
<dbReference type="GO" id="GO:0008808">
    <property type="term" value="F:cardiolipin synthase activity"/>
    <property type="evidence" value="ECO:0007669"/>
    <property type="project" value="InterPro"/>
</dbReference>
<feature type="domain" description="PLD phosphodiesterase" evidence="3">
    <location>
        <begin position="125"/>
        <end position="152"/>
    </location>
</feature>
<sequence>MVADLRPRRAHRRPGGRGLKGAIPGNAVSLLENGHDYFPALEASLDAAEREVYLQTYIFAADATGRRIADALARAASRGVTVRVMVDGFGGREFVRSLMDELVAAGVEVLIYRRELRALSLRRHRLRRLHAKLVVIDGREAYVGGINILDDYDPKGPPFPRYDYAVRVEGPVLGRIVHSAHRLWWLVSWAGLRSRKGLPRLLTPAHTAPAGDIEAAFLVRANLRHRHDIEDAYLEAINSAQSDILIANAYFFPGRRFRAALVDAAERGVRITLLLQGVADHPIQQYATRALYPYLLEKGIRLFEYHRSQLHAKVAVVDCCWATVGSSNIDVFSLMLAREANLVVEDERFAGTLRASVERALEAGARELHHETWQRLPRFKRALTWLAYQFVRWAIGIAGYGEKH</sequence>
<dbReference type="PANTHER" id="PTHR21248:SF22">
    <property type="entry name" value="PHOSPHOLIPASE D"/>
    <property type="match status" value="1"/>
</dbReference>
<dbReference type="InterPro" id="IPR001736">
    <property type="entry name" value="PLipase_D/transphosphatidylase"/>
</dbReference>
<organism evidence="4 5">
    <name type="scientific">Thauera phenolivorans</name>
    <dbReference type="NCBI Taxonomy" id="1792543"/>
    <lineage>
        <taxon>Bacteria</taxon>
        <taxon>Pseudomonadati</taxon>
        <taxon>Pseudomonadota</taxon>
        <taxon>Betaproteobacteria</taxon>
        <taxon>Rhodocyclales</taxon>
        <taxon>Zoogloeaceae</taxon>
        <taxon>Thauera</taxon>
    </lineage>
</organism>
<dbReference type="PANTHER" id="PTHR21248">
    <property type="entry name" value="CARDIOLIPIN SYNTHASE"/>
    <property type="match status" value="1"/>
</dbReference>
<keyword evidence="1" id="KW-0472">Membrane</keyword>
<dbReference type="CDD" id="cd09159">
    <property type="entry name" value="PLDc_ybhO_like_2"/>
    <property type="match status" value="1"/>
</dbReference>
<dbReference type="Proteomes" id="UP000536534">
    <property type="component" value="Unassembled WGS sequence"/>
</dbReference>
<feature type="active site" evidence="1">
    <location>
        <position position="132"/>
    </location>
</feature>
<proteinExistence type="inferred from homology"/>
<comment type="function">
    <text evidence="1">Catalyzes the phosphatidyl group transfer from one phosphatidylglycerol molecule to another to form cardiolipin (CL) (diphosphatidylglycerol) and glycerol.</text>
</comment>
<dbReference type="AlphaFoldDB" id="A0A7X7LZ74"/>
<feature type="active site" evidence="1">
    <location>
        <position position="311"/>
    </location>
</feature>
<evidence type="ECO:0000256" key="1">
    <source>
        <dbReference type="HAMAP-Rule" id="MF_01917"/>
    </source>
</evidence>
<comment type="caution">
    <text evidence="4">The sequence shown here is derived from an EMBL/GenBank/DDBJ whole genome shotgun (WGS) entry which is preliminary data.</text>
</comment>
<evidence type="ECO:0000259" key="3">
    <source>
        <dbReference type="PROSITE" id="PS50035"/>
    </source>
</evidence>
<dbReference type="EC" id="2.7.8.-" evidence="1"/>